<proteinExistence type="predicted"/>
<reference evidence="2 3" key="1">
    <citation type="submission" date="2018-08" db="EMBL/GenBank/DDBJ databases">
        <title>Genomic investigation of the strawberry pathogen Phytophthora fragariae indicates pathogenicity is determined by transcriptional variation in three key races.</title>
        <authorList>
            <person name="Adams T.M."/>
            <person name="Armitage A.D."/>
            <person name="Sobczyk M.K."/>
            <person name="Bates H.J."/>
            <person name="Dunwell J.M."/>
            <person name="Nellist C.F."/>
            <person name="Harrison R.J."/>
        </authorList>
    </citation>
    <scope>NUCLEOTIDE SEQUENCE [LARGE SCALE GENOMIC DNA]</scope>
    <source>
        <strain evidence="2 3">SCRP333</strain>
    </source>
</reference>
<dbReference type="EMBL" id="QXFT01002419">
    <property type="protein sequence ID" value="KAE9298567.1"/>
    <property type="molecule type" value="Genomic_DNA"/>
</dbReference>
<evidence type="ECO:0000313" key="3">
    <source>
        <dbReference type="Proteomes" id="UP000434957"/>
    </source>
</evidence>
<name>A0A6A4CX87_9STRA</name>
<evidence type="ECO:0000313" key="2">
    <source>
        <dbReference type="EMBL" id="KAE9298567.1"/>
    </source>
</evidence>
<sequence length="193" mass="21625">MLDVEATLRATCFRMKEGSGIMAPARVGKVTRFVKPNASSRMPEHVNGLFATQSEVAVVEPVKVKVFAEIADVDFIPATKWDAAAHATGEVFEPRTSRTRHKKASSAGARNWTSRGRNSRPKRTVLPLHGLEEPRLRVCQQLREHHEPLVVQSTAPTPFSARKLMRMTDRGRNIEVVDANKHEYLERKFAAAM</sequence>
<accession>A0A6A4CX87</accession>
<gene>
    <name evidence="2" type="ORF">PR003_g23204</name>
</gene>
<organism evidence="2 3">
    <name type="scientific">Phytophthora rubi</name>
    <dbReference type="NCBI Taxonomy" id="129364"/>
    <lineage>
        <taxon>Eukaryota</taxon>
        <taxon>Sar</taxon>
        <taxon>Stramenopiles</taxon>
        <taxon>Oomycota</taxon>
        <taxon>Peronosporomycetes</taxon>
        <taxon>Peronosporales</taxon>
        <taxon>Peronosporaceae</taxon>
        <taxon>Phytophthora</taxon>
    </lineage>
</organism>
<protein>
    <submittedName>
        <fullName evidence="2">Uncharacterized protein</fullName>
    </submittedName>
</protein>
<dbReference type="AlphaFoldDB" id="A0A6A4CX87"/>
<feature type="region of interest" description="Disordered" evidence="1">
    <location>
        <begin position="92"/>
        <end position="123"/>
    </location>
</feature>
<keyword evidence="3" id="KW-1185">Reference proteome</keyword>
<comment type="caution">
    <text evidence="2">The sequence shown here is derived from an EMBL/GenBank/DDBJ whole genome shotgun (WGS) entry which is preliminary data.</text>
</comment>
<evidence type="ECO:0000256" key="1">
    <source>
        <dbReference type="SAM" id="MobiDB-lite"/>
    </source>
</evidence>
<dbReference type="Proteomes" id="UP000434957">
    <property type="component" value="Unassembled WGS sequence"/>
</dbReference>